<evidence type="ECO:0000256" key="4">
    <source>
        <dbReference type="ARBA" id="ARBA00022729"/>
    </source>
</evidence>
<evidence type="ECO:0000256" key="1">
    <source>
        <dbReference type="ARBA" id="ARBA00004236"/>
    </source>
</evidence>
<keyword evidence="6" id="KW-1015">Disulfide bond</keyword>
<evidence type="ECO:0000313" key="11">
    <source>
        <dbReference type="Proteomes" id="UP000033188"/>
    </source>
</evidence>
<gene>
    <name evidence="10" type="ORF">BBBOND_0302630</name>
</gene>
<dbReference type="Pfam" id="PF07422">
    <property type="entry name" value="s48_45"/>
    <property type="match status" value="1"/>
</dbReference>
<dbReference type="GO" id="GO:0009986">
    <property type="term" value="C:cell surface"/>
    <property type="evidence" value="ECO:0007669"/>
    <property type="project" value="UniProtKB-SubCell"/>
</dbReference>
<keyword evidence="5" id="KW-0472">Membrane</keyword>
<dbReference type="GeneID" id="24564900"/>
<dbReference type="EMBL" id="LK391709">
    <property type="protein sequence ID" value="CDR96359.1"/>
    <property type="molecule type" value="Genomic_DNA"/>
</dbReference>
<dbReference type="OrthoDB" id="365660at2759"/>
<dbReference type="RefSeq" id="XP_012768545.1">
    <property type="nucleotide sequence ID" value="XM_012913091.1"/>
</dbReference>
<evidence type="ECO:0000256" key="2">
    <source>
        <dbReference type="ARBA" id="ARBA00004241"/>
    </source>
</evidence>
<evidence type="ECO:0000256" key="6">
    <source>
        <dbReference type="ARBA" id="ARBA00023157"/>
    </source>
</evidence>
<evidence type="ECO:0000256" key="8">
    <source>
        <dbReference type="SAM" id="SignalP"/>
    </source>
</evidence>
<comment type="subcellular location">
    <subcellularLocation>
        <location evidence="1">Cell membrane</location>
    </subcellularLocation>
    <subcellularLocation>
        <location evidence="2">Cell surface</location>
    </subcellularLocation>
</comment>
<dbReference type="AlphaFoldDB" id="A0A061DBV3"/>
<feature type="signal peptide" evidence="8">
    <location>
        <begin position="1"/>
        <end position="26"/>
    </location>
</feature>
<evidence type="ECO:0000259" key="9">
    <source>
        <dbReference type="PROSITE" id="PS51701"/>
    </source>
</evidence>
<dbReference type="InterPro" id="IPR010884">
    <property type="entry name" value="6_CYS_dom"/>
</dbReference>
<keyword evidence="7" id="KW-0325">Glycoprotein</keyword>
<evidence type="ECO:0000256" key="7">
    <source>
        <dbReference type="ARBA" id="ARBA00023180"/>
    </source>
</evidence>
<dbReference type="InterPro" id="IPR038160">
    <property type="entry name" value="6_CYS_dom_sf"/>
</dbReference>
<dbReference type="PROSITE" id="PS51701">
    <property type="entry name" value="6_CYS"/>
    <property type="match status" value="1"/>
</dbReference>
<keyword evidence="4 8" id="KW-0732">Signal</keyword>
<dbReference type="VEuPathDB" id="PiroplasmaDB:BBBOND_0302630"/>
<protein>
    <recommendedName>
        <fullName evidence="9">6-Cys domain-containing protein</fullName>
    </recommendedName>
</protein>
<dbReference type="Gene3D" id="2.60.40.2860">
    <property type="match status" value="1"/>
</dbReference>
<dbReference type="GO" id="GO:0005886">
    <property type="term" value="C:plasma membrane"/>
    <property type="evidence" value="ECO:0007669"/>
    <property type="project" value="UniProtKB-SubCell"/>
</dbReference>
<dbReference type="KEGG" id="bbig:BBBOND_0302630"/>
<name>A0A061DBV3_BABBI</name>
<keyword evidence="3" id="KW-1003">Cell membrane</keyword>
<feature type="domain" description="6-Cys" evidence="9">
    <location>
        <begin position="819"/>
        <end position="949"/>
    </location>
</feature>
<organism evidence="10 11">
    <name type="scientific">Babesia bigemina</name>
    <dbReference type="NCBI Taxonomy" id="5866"/>
    <lineage>
        <taxon>Eukaryota</taxon>
        <taxon>Sar</taxon>
        <taxon>Alveolata</taxon>
        <taxon>Apicomplexa</taxon>
        <taxon>Aconoidasida</taxon>
        <taxon>Piroplasmida</taxon>
        <taxon>Babesiidae</taxon>
        <taxon>Babesia</taxon>
    </lineage>
</organism>
<reference evidence="11" key="1">
    <citation type="journal article" date="2014" name="Nucleic Acids Res.">
        <title>The evolutionary dynamics of variant antigen genes in Babesia reveal a history of genomic innovation underlying host-parasite interaction.</title>
        <authorList>
            <person name="Jackson A.P."/>
            <person name="Otto T.D."/>
            <person name="Darby A."/>
            <person name="Ramaprasad A."/>
            <person name="Xia D."/>
            <person name="Echaide I.E."/>
            <person name="Farber M."/>
            <person name="Gahlot S."/>
            <person name="Gamble J."/>
            <person name="Gupta D."/>
            <person name="Gupta Y."/>
            <person name="Jackson L."/>
            <person name="Malandrin L."/>
            <person name="Malas T.B."/>
            <person name="Moussa E."/>
            <person name="Nair M."/>
            <person name="Reid A.J."/>
            <person name="Sanders M."/>
            <person name="Sharma J."/>
            <person name="Tracey A."/>
            <person name="Quail M.A."/>
            <person name="Weir W."/>
            <person name="Wastling J.M."/>
            <person name="Hall N."/>
            <person name="Willadsen P."/>
            <person name="Lingelbach K."/>
            <person name="Shiels B."/>
            <person name="Tait A."/>
            <person name="Berriman M."/>
            <person name="Allred D.R."/>
            <person name="Pain A."/>
        </authorList>
    </citation>
    <scope>NUCLEOTIDE SEQUENCE [LARGE SCALE GENOMIC DNA]</scope>
    <source>
        <strain evidence="11">Bond</strain>
    </source>
</reference>
<evidence type="ECO:0000313" key="10">
    <source>
        <dbReference type="EMBL" id="CDR96359.1"/>
    </source>
</evidence>
<evidence type="ECO:0000256" key="5">
    <source>
        <dbReference type="ARBA" id="ARBA00023136"/>
    </source>
</evidence>
<sequence length="949" mass="107401">MGTYRVARHVLIFCSINLYLMRPIVAVFCDFGDPHGLLSNNALARCYMDIDNIASVILICPRRINDADYILHPQPTADDRSIVNTYASDYGEFRSVPLSDVIKTESGSNLVWFGSKESQTELHFNFPIHELFAITKRYLVFICGPRDLVLSDALKRHLVRINSSRFFEKFPWTPAEPLTNEIYQIGSGLGVLVLYRGQMHVPFQGCGSRPSTLFAPDEVTVDPVTGTRSCSATPMSKSPIGFVCEDQIQPENCMRFLLDKDGSVVITPEPYPYWDIKNHGPWVVARYFDDLALPPFHGECRCINSETGRLKAKIEILSETEHVCDITSKIFRNRLRPISGPWCAVVLHPGSTLTIRFPIPLVEPAFMYEDSPDVPFSQLPSAYEYETEFLPNNLATMRQLKSIHDIDDYDEVGYNETIAGDALELDVSQMSRGEVKLKYHLDKPLALRTGLNSFVYHWTLKSRNMYVSDQIRAIVEVTFAFNHEYTKLGCDRYQRQAFDQRLSRNYCATKRMGNGIGDVYECSLHLWRDAWRAGIYCRSDEKLLPANCKSKGYYLYSNNIIRFPVSVRSALPYPIRGFQVFNFDFRHDIPVSYACMCVDSRGYETAKLVLEHIHEETHTYKVRREGASNMLFSYVSFPWHKTTLLLEGTEYTYMIVLRSISKKSIKLDVGTRLSITCGLDPYDHTIASNGNVTTTWLPSMPNEFHYIVAHTSQGRKLIAKLHGDAIAATPAGFEVVDNDLPAHQELTITSHRSAILVSKDPLHKKYVPMRFVCGKTLNSSDLSIVTGNASGIPIRRITEASSRYTWNIVKVKVETTDPYMQGCGVTYESTELFKPETPKLYDADGEPQFGCKIDIQAAGEAAFYCPAPYVLDPPECFYQVSVNGEVKNLVNISQSLVASHSNHFVILRFDGELIGPVETLLQTPPLECRCVTIKGIVLSTIHIKNYYAK</sequence>
<dbReference type="Proteomes" id="UP000033188">
    <property type="component" value="Chromosome 3"/>
</dbReference>
<feature type="chain" id="PRO_5001596192" description="6-Cys domain-containing protein" evidence="8">
    <location>
        <begin position="27"/>
        <end position="949"/>
    </location>
</feature>
<evidence type="ECO:0000256" key="3">
    <source>
        <dbReference type="ARBA" id="ARBA00022475"/>
    </source>
</evidence>
<keyword evidence="11" id="KW-1185">Reference proteome</keyword>
<accession>A0A061DBV3</accession>
<proteinExistence type="predicted"/>